<sequence>MKTLIILAITGGLFFNSPGLEKKHVKSGKVCTKTYAKHCVKNNCNHTKKVTHTS</sequence>
<comment type="caution">
    <text evidence="1">The sequence shown here is derived from an EMBL/GenBank/DDBJ whole genome shotgun (WGS) entry which is preliminary data.</text>
</comment>
<dbReference type="Proteomes" id="UP000541583">
    <property type="component" value="Unassembled WGS sequence"/>
</dbReference>
<dbReference type="EMBL" id="JACHCB010000003">
    <property type="protein sequence ID" value="MBB6108814.1"/>
    <property type="molecule type" value="Genomic_DNA"/>
</dbReference>
<name>A0ABR6PGD3_9SPHI</name>
<protein>
    <submittedName>
        <fullName evidence="1">Uncharacterized protein</fullName>
    </submittedName>
</protein>
<accession>A0ABR6PGD3</accession>
<dbReference type="RefSeq" id="WP_175614064.1">
    <property type="nucleotide sequence ID" value="NZ_FTMG01000003.1"/>
</dbReference>
<reference evidence="1 2" key="1">
    <citation type="submission" date="2020-08" db="EMBL/GenBank/DDBJ databases">
        <title>Genomic Encyclopedia of Type Strains, Phase IV (KMG-V): Genome sequencing to study the core and pangenomes of soil and plant-associated prokaryotes.</title>
        <authorList>
            <person name="Whitman W."/>
        </authorList>
    </citation>
    <scope>NUCLEOTIDE SEQUENCE [LARGE SCALE GENOMIC DNA]</scope>
    <source>
        <strain evidence="1 2">ANJLi2</strain>
    </source>
</reference>
<keyword evidence="2" id="KW-1185">Reference proteome</keyword>
<gene>
    <name evidence="1" type="ORF">HDF23_001557</name>
</gene>
<evidence type="ECO:0000313" key="2">
    <source>
        <dbReference type="Proteomes" id="UP000541583"/>
    </source>
</evidence>
<proteinExistence type="predicted"/>
<organism evidence="1 2">
    <name type="scientific">Mucilaginibacter lappiensis</name>
    <dbReference type="NCBI Taxonomy" id="354630"/>
    <lineage>
        <taxon>Bacteria</taxon>
        <taxon>Pseudomonadati</taxon>
        <taxon>Bacteroidota</taxon>
        <taxon>Sphingobacteriia</taxon>
        <taxon>Sphingobacteriales</taxon>
        <taxon>Sphingobacteriaceae</taxon>
        <taxon>Mucilaginibacter</taxon>
    </lineage>
</organism>
<evidence type="ECO:0000313" key="1">
    <source>
        <dbReference type="EMBL" id="MBB6108814.1"/>
    </source>
</evidence>